<dbReference type="Gene3D" id="3.40.50.620">
    <property type="entry name" value="HUPs"/>
    <property type="match status" value="1"/>
</dbReference>
<comment type="catalytic activity">
    <reaction evidence="3">
        <text>L-aspartate + L-glutamine + ATP + H2O = L-asparagine + L-glutamate + AMP + diphosphate + H(+)</text>
        <dbReference type="Rhea" id="RHEA:12228"/>
        <dbReference type="ChEBI" id="CHEBI:15377"/>
        <dbReference type="ChEBI" id="CHEBI:15378"/>
        <dbReference type="ChEBI" id="CHEBI:29985"/>
        <dbReference type="ChEBI" id="CHEBI:29991"/>
        <dbReference type="ChEBI" id="CHEBI:30616"/>
        <dbReference type="ChEBI" id="CHEBI:33019"/>
        <dbReference type="ChEBI" id="CHEBI:58048"/>
        <dbReference type="ChEBI" id="CHEBI:58359"/>
        <dbReference type="ChEBI" id="CHEBI:456215"/>
        <dbReference type="EC" id="6.3.5.4"/>
    </reaction>
</comment>
<dbReference type="PANTHER" id="PTHR43284:SF1">
    <property type="entry name" value="ASPARAGINE SYNTHETASE"/>
    <property type="match status" value="1"/>
</dbReference>
<evidence type="ECO:0000259" key="5">
    <source>
        <dbReference type="Pfam" id="PF00733"/>
    </source>
</evidence>
<evidence type="ECO:0000256" key="4">
    <source>
        <dbReference type="SAM" id="MobiDB-lite"/>
    </source>
</evidence>
<dbReference type="InterPro" id="IPR029055">
    <property type="entry name" value="Ntn_hydrolases_N"/>
</dbReference>
<proteinExistence type="predicted"/>
<dbReference type="Gene3D" id="3.60.20.10">
    <property type="entry name" value="Glutamine Phosphoribosylpyrophosphate, subunit 1, domain 1"/>
    <property type="match status" value="1"/>
</dbReference>
<dbReference type="InterPro" id="IPR001962">
    <property type="entry name" value="Asn_synthase"/>
</dbReference>
<keyword evidence="7" id="KW-1185">Reference proteome</keyword>
<dbReference type="SUPFAM" id="SSF56235">
    <property type="entry name" value="N-terminal nucleophile aminohydrolases (Ntn hydrolases)"/>
    <property type="match status" value="1"/>
</dbReference>
<organism evidence="6 7">
    <name type="scientific">Asticcacaulis currens</name>
    <dbReference type="NCBI Taxonomy" id="2984210"/>
    <lineage>
        <taxon>Bacteria</taxon>
        <taxon>Pseudomonadati</taxon>
        <taxon>Pseudomonadota</taxon>
        <taxon>Alphaproteobacteria</taxon>
        <taxon>Caulobacterales</taxon>
        <taxon>Caulobacteraceae</taxon>
        <taxon>Asticcacaulis</taxon>
    </lineage>
</organism>
<dbReference type="InterPro" id="IPR014729">
    <property type="entry name" value="Rossmann-like_a/b/a_fold"/>
</dbReference>
<evidence type="ECO:0000256" key="1">
    <source>
        <dbReference type="ARBA" id="ARBA00005187"/>
    </source>
</evidence>
<protein>
    <recommendedName>
        <fullName evidence="2">asparagine synthase (glutamine-hydrolyzing)</fullName>
        <ecNumber evidence="2">6.3.5.4</ecNumber>
    </recommendedName>
</protein>
<feature type="compositionally biased region" description="Basic and acidic residues" evidence="4">
    <location>
        <begin position="587"/>
        <end position="599"/>
    </location>
</feature>
<dbReference type="PANTHER" id="PTHR43284">
    <property type="entry name" value="ASPARAGINE SYNTHETASE (GLUTAMINE-HYDROLYZING)"/>
    <property type="match status" value="1"/>
</dbReference>
<dbReference type="EMBL" id="JAQQKW010000002">
    <property type="protein sequence ID" value="MDC7693502.1"/>
    <property type="molecule type" value="Genomic_DNA"/>
</dbReference>
<dbReference type="Pfam" id="PF00733">
    <property type="entry name" value="Asn_synthase"/>
    <property type="match status" value="2"/>
</dbReference>
<evidence type="ECO:0000256" key="3">
    <source>
        <dbReference type="ARBA" id="ARBA00048741"/>
    </source>
</evidence>
<sequence>MAFRYIAVVYTDPNPFTEHPPAFVAPDLSLQFHTNRLAVWANAPAIAFQHQDQAGVILGTLFGRATPAQVVETLTQSSSERILASAGRDLFDDYWGGYIALLSLRGDTRIEVLRDPSGALPCLYFATPHAVWLASDIDLLVSISGLAPQIDYTGLARHLFAADLRSPRTALVGVRDLLAGQCLRLPERQITDLWSPWAHALHVDDRPRDQLAEDLKHTLEGCVSGWASRFQHVWLSLSGGLDSSILACALGRSPTHTTCVTLSTADPDGDERTYARLAASSQGLALQEEVHSFADIDIERSTSAHLPRPSQYPFAQSANRLKWAASQQFGVDAYFSGVGGDNVFCHLRSASPLVDRFRARGHWSDLWATLTDICRLTGCSYGEALRHAARRQLRASPRYDWRGVAGFLSKAAIDEIGDTLYHPWLEAPSQALPGKAAHIAHLTRIQGTIDGFPRHWPPDINPLLSQPLVELCVGIPSWRWCEGGRDRSVARRAFEADLPEAVIHRTSKGTPNVFAFEIVERNRARLRALLRDGHLARAGLIDVEAIDRVLTPAHVMTAPDHILLLGLSEAEAWTTHWQSVGHTTKPPRQEDTPRNETPPDSRAGPP</sequence>
<evidence type="ECO:0000256" key="2">
    <source>
        <dbReference type="ARBA" id="ARBA00012737"/>
    </source>
</evidence>
<dbReference type="SUPFAM" id="SSF52402">
    <property type="entry name" value="Adenine nucleotide alpha hydrolases-like"/>
    <property type="match status" value="1"/>
</dbReference>
<evidence type="ECO:0000313" key="7">
    <source>
        <dbReference type="Proteomes" id="UP001216595"/>
    </source>
</evidence>
<reference evidence="6 7" key="1">
    <citation type="submission" date="2023-01" db="EMBL/GenBank/DDBJ databases">
        <title>Novel species of the genus Asticcacaulis isolated from rivers.</title>
        <authorList>
            <person name="Lu H."/>
        </authorList>
    </citation>
    <scope>NUCLEOTIDE SEQUENCE [LARGE SCALE GENOMIC DNA]</scope>
    <source>
        <strain evidence="6 7">DXS10W</strain>
    </source>
</reference>
<feature type="domain" description="Asparagine synthetase" evidence="5">
    <location>
        <begin position="462"/>
        <end position="551"/>
    </location>
</feature>
<dbReference type="InterPro" id="IPR051786">
    <property type="entry name" value="ASN_synthetase/amidase"/>
</dbReference>
<gene>
    <name evidence="6" type="ORF">PQU94_04305</name>
</gene>
<dbReference type="RefSeq" id="WP_272740264.1">
    <property type="nucleotide sequence ID" value="NZ_JAQQKW010000002.1"/>
</dbReference>
<dbReference type="EC" id="6.3.5.4" evidence="2"/>
<name>A0ABT5IBC8_9CAUL</name>
<feature type="region of interest" description="Disordered" evidence="4">
    <location>
        <begin position="580"/>
        <end position="606"/>
    </location>
</feature>
<comment type="pathway">
    <text evidence="1">Amino-acid biosynthesis; L-asparagine biosynthesis; L-asparagine from L-aspartate (L-Gln route): step 1/1.</text>
</comment>
<feature type="domain" description="Asparagine synthetase" evidence="5">
    <location>
        <begin position="215"/>
        <end position="392"/>
    </location>
</feature>
<evidence type="ECO:0000313" key="6">
    <source>
        <dbReference type="EMBL" id="MDC7693502.1"/>
    </source>
</evidence>
<comment type="caution">
    <text evidence="6">The sequence shown here is derived from an EMBL/GenBank/DDBJ whole genome shotgun (WGS) entry which is preliminary data.</text>
</comment>
<accession>A0ABT5IBC8</accession>
<dbReference type="Proteomes" id="UP001216595">
    <property type="component" value="Unassembled WGS sequence"/>
</dbReference>